<evidence type="ECO:0000313" key="8">
    <source>
        <dbReference type="EMBL" id="KAK7260944.1"/>
    </source>
</evidence>
<feature type="compositionally biased region" description="Polar residues" evidence="5">
    <location>
        <begin position="968"/>
        <end position="995"/>
    </location>
</feature>
<feature type="region of interest" description="Disordered" evidence="5">
    <location>
        <begin position="715"/>
        <end position="734"/>
    </location>
</feature>
<dbReference type="GO" id="GO:0005634">
    <property type="term" value="C:nucleus"/>
    <property type="evidence" value="ECO:0007669"/>
    <property type="project" value="UniProtKB-SubCell"/>
</dbReference>
<feature type="compositionally biased region" description="Pro residues" evidence="5">
    <location>
        <begin position="998"/>
        <end position="1010"/>
    </location>
</feature>
<feature type="compositionally biased region" description="Low complexity" evidence="5">
    <location>
        <begin position="220"/>
        <end position="232"/>
    </location>
</feature>
<evidence type="ECO:0000256" key="3">
    <source>
        <dbReference type="ARBA" id="ARBA00023163"/>
    </source>
</evidence>
<evidence type="ECO:0000256" key="4">
    <source>
        <dbReference type="ARBA" id="ARBA00023242"/>
    </source>
</evidence>
<name>A0AAN9EPP5_CROPI</name>
<dbReference type="FunFam" id="1.10.246.20:FF:000003">
    <property type="entry name" value="Mediator of RNA polymerase II transcription subunit 15a"/>
    <property type="match status" value="1"/>
</dbReference>
<feature type="compositionally biased region" description="Polar residues" evidence="5">
    <location>
        <begin position="777"/>
        <end position="793"/>
    </location>
</feature>
<dbReference type="Proteomes" id="UP001372338">
    <property type="component" value="Unassembled WGS sequence"/>
</dbReference>
<feature type="region of interest" description="Disordered" evidence="5">
    <location>
        <begin position="877"/>
        <end position="899"/>
    </location>
</feature>
<evidence type="ECO:0000256" key="1">
    <source>
        <dbReference type="ARBA" id="ARBA00004123"/>
    </source>
</evidence>
<keyword evidence="3" id="KW-0804">Transcription</keyword>
<gene>
    <name evidence="8" type="ORF">RIF29_27246</name>
</gene>
<accession>A0AAN9EPP5</accession>
<feature type="domain" description="Mediator complex subunit 15 KIX" evidence="6">
    <location>
        <begin position="71"/>
        <end position="150"/>
    </location>
</feature>
<evidence type="ECO:0008006" key="10">
    <source>
        <dbReference type="Google" id="ProtNLM"/>
    </source>
</evidence>
<evidence type="ECO:0000259" key="7">
    <source>
        <dbReference type="Pfam" id="PF21539"/>
    </source>
</evidence>
<feature type="compositionally biased region" description="Low complexity" evidence="5">
    <location>
        <begin position="455"/>
        <end position="473"/>
    </location>
</feature>
<feature type="compositionally biased region" description="Polar residues" evidence="5">
    <location>
        <begin position="233"/>
        <end position="258"/>
    </location>
</feature>
<feature type="compositionally biased region" description="Polar residues" evidence="5">
    <location>
        <begin position="498"/>
        <end position="509"/>
    </location>
</feature>
<feature type="region of interest" description="Disordered" evidence="5">
    <location>
        <begin position="967"/>
        <end position="1027"/>
    </location>
</feature>
<dbReference type="GO" id="GO:0031490">
    <property type="term" value="F:chromatin DNA binding"/>
    <property type="evidence" value="ECO:0007669"/>
    <property type="project" value="InterPro"/>
</dbReference>
<proteinExistence type="predicted"/>
<protein>
    <recommendedName>
        <fullName evidence="10">Mediator complex subunit 15 KIX domain-containing protein</fullName>
    </recommendedName>
</protein>
<comment type="caution">
    <text evidence="8">The sequence shown here is derived from an EMBL/GenBank/DDBJ whole genome shotgun (WGS) entry which is preliminary data.</text>
</comment>
<evidence type="ECO:0000313" key="9">
    <source>
        <dbReference type="Proteomes" id="UP001372338"/>
    </source>
</evidence>
<keyword evidence="2" id="KW-0805">Transcription regulation</keyword>
<feature type="compositionally biased region" description="Low complexity" evidence="5">
    <location>
        <begin position="563"/>
        <end position="578"/>
    </location>
</feature>
<keyword evidence="9" id="KW-1185">Reference proteome</keyword>
<keyword evidence="4" id="KW-0539">Nucleus</keyword>
<sequence>MLHYSSLGTSLWHIIHKESETFPSLTELNTFSSLLLDLLLNSSLSVQELNLMDSNNWIHNQSTEPPSMDNSDWRAQLLPDSRQRVVNKIMDTLKKHLPVSGPEGLLELRKIAQRFEEKIFTAATSQQDYLRKISLKMLTMETKSPNTIGNNMPSNQAGPSNKLPDQGLVMQPQVHNPGQQPVPLPNQPQPRQQLLSQNIQNNIASQPNLPPVSSLAQTPNQNIGQNSNIQSIPGQNSAGSTIGQNSNIQNMFPGSQRQIPGRQQVITQQQQQQAQNPQQYLFQQQFLKHKLHMQSQMQQQQQQNLLQPNQLQSSQQSVMQTSAALQPSMMQASALSSLQQNQQANNVQQSTQSMLQQHPQVMRHQQQQTSAVHQQQPPMTQQQMLPGQQQQQQQLMGSHSNATNMQHAQMLASQNNVGDIQQPQRLLSQQNNLTNIQQRQQQLMNQQNNLANVHQQQFGNNPPGLQQQQLLGPESGNPGMQTSHHSAHMLQQPKVPIPQQSQQNATNLISSQGQQSQAQAAQQQFMPQINNQHAQLQQQFGLQQQSNPLQRDMQQRLQASGSLHQQQNALDQQKQLYQSQRALPETSTTSADSTAQTSQSSGVDWQEEVYQKIQTMKESYLPELTEMYQRIASKLQQHESLPQQTKSEQLERPRAFRTMLEHIIQFLKVPKNNISPNFKEKLGSYEKQIINLINANKPKKGMSSVQPGQLPPANMHSMSQPQSQVTQVQSHDNQIHSQLQPTNLQGSVATMQQNNIASLQHNSISGVSTAQQQNMMNSMQPGTNLDSGQGNSMNSLQQVPVSSLQQNPVSTPQQANINSMQAHGGVHSIQPNLNTLQSGSSMLQQQQLKHQQEQQMLQSQQLKQQQQRQLFQRQHFLQQQQQLHQPAKQQLSSQLQTHQMPQLHQMNDMNDIKARQGMGVKPGVFQQHLTSGQHPAYQHQQLKPGVPFPVSSPQLQLLQAASPQILQHSSPQVDQQNHLPSSTKVATPLQSSSSPFVGPTPSPPLAPSPMPGESEKSIPGFSSISNATNIGHQQTAGAAAPAQSLAIGTPGISASPLLAEFSGPDNALATTSGKSTVTEQPIERLIRAVKSMSHKTLCSAVSDIGSVISMNDRIAGSAPGSGSRAAVGEDLVSMTNCRLQARNFITQDGTNGIKRMKRFTSAKPLNVVSSAGSMNDSIKHFAFESSDLESTASSSAKRSRTEANHALSEEIREINFQLIDTVVEISDEDVDPTAAAAVAAEGAEGTIVKCSFRPVALSPTMKSQYASVQMSPIQPLRLLVPVNYPNCSPIFLDKFPVESSKETEDLSLKAKSKFSISLRSLSQPMSLGDIANAWDVCARGVVSEHAQQSGGGSFSSKYGSWEDCFTWSSA</sequence>
<feature type="compositionally biased region" description="Low complexity" evidence="5">
    <location>
        <begin position="586"/>
        <end position="601"/>
    </location>
</feature>
<feature type="compositionally biased region" description="Low complexity" evidence="5">
    <location>
        <begin position="293"/>
        <end position="317"/>
    </location>
</feature>
<dbReference type="PANTHER" id="PTHR33137:SF45">
    <property type="entry name" value="OF RNA POLYMERASE II TRANSCRIPTION SUBUNIT 15A, PUTATIVE-RELATED"/>
    <property type="match status" value="1"/>
</dbReference>
<dbReference type="InterPro" id="IPR044661">
    <property type="entry name" value="MED15a/b/c-like"/>
</dbReference>
<feature type="region of interest" description="Disordered" evidence="5">
    <location>
        <begin position="547"/>
        <end position="602"/>
    </location>
</feature>
<dbReference type="Pfam" id="PF21539">
    <property type="entry name" value="Med15_C"/>
    <property type="match status" value="1"/>
</dbReference>
<dbReference type="GO" id="GO:0003713">
    <property type="term" value="F:transcription coactivator activity"/>
    <property type="evidence" value="ECO:0007669"/>
    <property type="project" value="InterPro"/>
</dbReference>
<feature type="compositionally biased region" description="Low complexity" evidence="5">
    <location>
        <begin position="326"/>
        <end position="397"/>
    </location>
</feature>
<dbReference type="InterPro" id="IPR048386">
    <property type="entry name" value="Med15_C"/>
</dbReference>
<feature type="region of interest" description="Disordered" evidence="5">
    <location>
        <begin position="203"/>
        <end position="272"/>
    </location>
</feature>
<feature type="region of interest" description="Disordered" evidence="5">
    <location>
        <begin position="144"/>
        <end position="190"/>
    </location>
</feature>
<reference evidence="8 9" key="1">
    <citation type="submission" date="2024-01" db="EMBL/GenBank/DDBJ databases">
        <title>The genomes of 5 underutilized Papilionoideae crops provide insights into root nodulation and disease resistanc.</title>
        <authorList>
            <person name="Yuan L."/>
        </authorList>
    </citation>
    <scope>NUCLEOTIDE SEQUENCE [LARGE SCALE GENOMIC DNA]</scope>
    <source>
        <strain evidence="8">ZHUSHIDOU_FW_LH</strain>
        <tissue evidence="8">Leaf</tissue>
    </source>
</reference>
<comment type="subcellular location">
    <subcellularLocation>
        <location evidence="1">Nucleus</location>
    </subcellularLocation>
</comment>
<feature type="compositionally biased region" description="Polar residues" evidence="5">
    <location>
        <begin position="144"/>
        <end position="159"/>
    </location>
</feature>
<feature type="region of interest" description="Disordered" evidence="5">
    <location>
        <begin position="293"/>
        <end position="400"/>
    </location>
</feature>
<feature type="domain" description="ARC105/Med15 mediator subunit C-terminal" evidence="7">
    <location>
        <begin position="1269"/>
        <end position="1338"/>
    </location>
</feature>
<dbReference type="SUPFAM" id="SSF47040">
    <property type="entry name" value="Kix domain of CBP (creb binding protein)"/>
    <property type="match status" value="1"/>
</dbReference>
<evidence type="ECO:0000256" key="2">
    <source>
        <dbReference type="ARBA" id="ARBA00023015"/>
    </source>
</evidence>
<feature type="compositionally biased region" description="Low complexity" evidence="5">
    <location>
        <begin position="510"/>
        <end position="523"/>
    </location>
</feature>
<feature type="compositionally biased region" description="Low complexity" evidence="5">
    <location>
        <begin position="717"/>
        <end position="730"/>
    </location>
</feature>
<evidence type="ECO:0000259" key="6">
    <source>
        <dbReference type="Pfam" id="PF16987"/>
    </source>
</evidence>
<feature type="compositionally biased region" description="Low complexity" evidence="5">
    <location>
        <begin position="263"/>
        <end position="272"/>
    </location>
</feature>
<dbReference type="InterPro" id="IPR036529">
    <property type="entry name" value="KIX_dom_sf"/>
</dbReference>
<feature type="region of interest" description="Disordered" evidence="5">
    <location>
        <begin position="777"/>
        <end position="811"/>
    </location>
</feature>
<dbReference type="Gene3D" id="1.10.246.20">
    <property type="entry name" value="Coactivator CBP, KIX domain"/>
    <property type="match status" value="1"/>
</dbReference>
<dbReference type="PANTHER" id="PTHR33137">
    <property type="entry name" value="MEDIATOR OF RNA POLYMERASE II TRANSCRIPTION SUBUNIT 15A-RELATED"/>
    <property type="match status" value="1"/>
</dbReference>
<dbReference type="InterPro" id="IPR036546">
    <property type="entry name" value="MED15_KIX"/>
</dbReference>
<feature type="compositionally biased region" description="Low complexity" evidence="5">
    <location>
        <begin position="794"/>
        <end position="810"/>
    </location>
</feature>
<organism evidence="8 9">
    <name type="scientific">Crotalaria pallida</name>
    <name type="common">Smooth rattlebox</name>
    <name type="synonym">Crotalaria striata</name>
    <dbReference type="NCBI Taxonomy" id="3830"/>
    <lineage>
        <taxon>Eukaryota</taxon>
        <taxon>Viridiplantae</taxon>
        <taxon>Streptophyta</taxon>
        <taxon>Embryophyta</taxon>
        <taxon>Tracheophyta</taxon>
        <taxon>Spermatophyta</taxon>
        <taxon>Magnoliopsida</taxon>
        <taxon>eudicotyledons</taxon>
        <taxon>Gunneridae</taxon>
        <taxon>Pentapetalae</taxon>
        <taxon>rosids</taxon>
        <taxon>fabids</taxon>
        <taxon>Fabales</taxon>
        <taxon>Fabaceae</taxon>
        <taxon>Papilionoideae</taxon>
        <taxon>50 kb inversion clade</taxon>
        <taxon>genistoids sensu lato</taxon>
        <taxon>core genistoids</taxon>
        <taxon>Crotalarieae</taxon>
        <taxon>Crotalaria</taxon>
    </lineage>
</organism>
<feature type="compositionally biased region" description="Low complexity" evidence="5">
    <location>
        <begin position="877"/>
        <end position="891"/>
    </location>
</feature>
<dbReference type="EMBL" id="JAYWIO010000005">
    <property type="protein sequence ID" value="KAK7260944.1"/>
    <property type="molecule type" value="Genomic_DNA"/>
</dbReference>
<evidence type="ECO:0000256" key="5">
    <source>
        <dbReference type="SAM" id="MobiDB-lite"/>
    </source>
</evidence>
<dbReference type="Pfam" id="PF16987">
    <property type="entry name" value="KIX_2"/>
    <property type="match status" value="1"/>
</dbReference>
<feature type="region of interest" description="Disordered" evidence="5">
    <location>
        <begin position="455"/>
        <end position="523"/>
    </location>
</feature>